<dbReference type="GO" id="GO:0017004">
    <property type="term" value="P:cytochrome complex assembly"/>
    <property type="evidence" value="ECO:0007669"/>
    <property type="project" value="InterPro"/>
</dbReference>
<feature type="transmembrane region" description="Helical" evidence="1">
    <location>
        <begin position="178"/>
        <end position="195"/>
    </location>
</feature>
<reference evidence="3" key="1">
    <citation type="journal article" date="2013" name="Science">
        <title>The Amborella genome and the evolution of flowering plants.</title>
        <authorList>
            <consortium name="Amborella Genome Project"/>
        </authorList>
    </citation>
    <scope>NUCLEOTIDE SEQUENCE [LARGE SCALE GENOMIC DNA]</scope>
</reference>
<keyword evidence="1" id="KW-1133">Transmembrane helix</keyword>
<protein>
    <submittedName>
        <fullName evidence="2">Uncharacterized protein</fullName>
    </submittedName>
</protein>
<keyword evidence="1" id="KW-0812">Transmembrane</keyword>
<dbReference type="GO" id="GO:0015232">
    <property type="term" value="F:heme transmembrane transporter activity"/>
    <property type="evidence" value="ECO:0007669"/>
    <property type="project" value="InterPro"/>
</dbReference>
<organism evidence="2 3">
    <name type="scientific">Amborella trichopoda</name>
    <dbReference type="NCBI Taxonomy" id="13333"/>
    <lineage>
        <taxon>Eukaryota</taxon>
        <taxon>Viridiplantae</taxon>
        <taxon>Streptophyta</taxon>
        <taxon>Embryophyta</taxon>
        <taxon>Tracheophyta</taxon>
        <taxon>Spermatophyta</taxon>
        <taxon>Magnoliopsida</taxon>
        <taxon>Amborellales</taxon>
        <taxon>Amborellaceae</taxon>
        <taxon>Amborella</taxon>
    </lineage>
</organism>
<dbReference type="eggNOG" id="ENOG502SZWD">
    <property type="taxonomic scope" value="Eukaryota"/>
</dbReference>
<evidence type="ECO:0000256" key="1">
    <source>
        <dbReference type="SAM" id="Phobius"/>
    </source>
</evidence>
<evidence type="ECO:0000313" key="2">
    <source>
        <dbReference type="EMBL" id="ERN04091.1"/>
    </source>
</evidence>
<dbReference type="EMBL" id="KI394295">
    <property type="protein sequence ID" value="ERN04091.1"/>
    <property type="molecule type" value="Genomic_DNA"/>
</dbReference>
<dbReference type="InterPro" id="IPR003569">
    <property type="entry name" value="Cyt_c_biogenesis_plant"/>
</dbReference>
<name>U5CXU9_AMBTC</name>
<feature type="non-terminal residue" evidence="2">
    <location>
        <position position="1"/>
    </location>
</feature>
<dbReference type="AlphaFoldDB" id="U5CXU9"/>
<dbReference type="HOGENOM" id="CLU_1346223_0_0_1"/>
<gene>
    <name evidence="2" type="ORF">AMTR_s04495p00001190</name>
</gene>
<keyword evidence="3" id="KW-1185">Reference proteome</keyword>
<dbReference type="Proteomes" id="UP000017836">
    <property type="component" value="Unassembled WGS sequence"/>
</dbReference>
<dbReference type="GO" id="GO:0016020">
    <property type="term" value="C:membrane"/>
    <property type="evidence" value="ECO:0007669"/>
    <property type="project" value="InterPro"/>
</dbReference>
<evidence type="ECO:0000313" key="3">
    <source>
        <dbReference type="Proteomes" id="UP000017836"/>
    </source>
</evidence>
<proteinExistence type="predicted"/>
<keyword evidence="1" id="KW-0472">Membrane</keyword>
<sequence length="204" mass="22631">LIAPSLISPLPGQLLLVCPDSDYRFLTNPFILLRFDLLDCIFIILPGAILLVGSWSALAIWIIVLLRSGVAGLRLAMAQPEEGWGRQGYALGSAALGYRGDECQAPNLAGQGWAGHRFKSYHLYCGSSCGYQMMLSQLILKYEHEMSINELSYSLLFSGLFVAFTYNKKQAPDFGATPAFWCILLPFLGLSLRHIPKTYPITMY</sequence>
<dbReference type="Gramene" id="ERN04091">
    <property type="protein sequence ID" value="ERN04091"/>
    <property type="gene ID" value="AMTR_s04495p00001190"/>
</dbReference>
<feature type="transmembrane region" description="Helical" evidence="1">
    <location>
        <begin position="148"/>
        <end position="166"/>
    </location>
</feature>
<accession>U5CXU9</accession>
<feature type="transmembrane region" description="Helical" evidence="1">
    <location>
        <begin position="41"/>
        <end position="66"/>
    </location>
</feature>
<dbReference type="PRINTS" id="PR01412">
    <property type="entry name" value="CCBSBIOGNSIS"/>
</dbReference>